<dbReference type="EMBL" id="JAJHNU010000001">
    <property type="protein sequence ID" value="MDN4120043.1"/>
    <property type="molecule type" value="Genomic_DNA"/>
</dbReference>
<feature type="transmembrane region" description="Helical" evidence="6">
    <location>
        <begin position="23"/>
        <end position="44"/>
    </location>
</feature>
<keyword evidence="10" id="KW-1185">Reference proteome</keyword>
<keyword evidence="3" id="KW-0732">Signal</keyword>
<keyword evidence="4" id="KW-0574">Periplasm</keyword>
<dbReference type="InterPro" id="IPR008962">
    <property type="entry name" value="PapD-like_sf"/>
</dbReference>
<comment type="similarity">
    <text evidence="2">Belongs to the periplasmic pilus chaperone family.</text>
</comment>
<comment type="subcellular location">
    <subcellularLocation>
        <location evidence="1">Periplasm</location>
    </subcellularLocation>
</comment>
<reference evidence="9" key="1">
    <citation type="submission" date="2021-11" db="EMBL/GenBank/DDBJ databases">
        <title>Draft genome sequence of Alcaligenes endophyticus type strain CCUG 75668T.</title>
        <authorList>
            <person name="Salva-Serra F."/>
            <person name="Duran R.E."/>
            <person name="Seeger M."/>
            <person name="Moore E.R.B."/>
            <person name="Jaen-Luchoro D."/>
        </authorList>
    </citation>
    <scope>NUCLEOTIDE SEQUENCE</scope>
    <source>
        <strain evidence="9">CCUG 75668</strain>
    </source>
</reference>
<dbReference type="RefSeq" id="WP_266122621.1">
    <property type="nucleotide sequence ID" value="NZ_JAJHNU010000001.1"/>
</dbReference>
<keyword evidence="5" id="KW-0143">Chaperone</keyword>
<dbReference type="InterPro" id="IPR016148">
    <property type="entry name" value="Pili_assmbl_chaperone_C"/>
</dbReference>
<feature type="domain" description="Pili assembly chaperone N-terminal" evidence="7">
    <location>
        <begin position="44"/>
        <end position="158"/>
    </location>
</feature>
<evidence type="ECO:0000259" key="7">
    <source>
        <dbReference type="Pfam" id="PF00345"/>
    </source>
</evidence>
<dbReference type="PRINTS" id="PR00969">
    <property type="entry name" value="CHAPERONPILI"/>
</dbReference>
<accession>A0ABT8EFI6</accession>
<dbReference type="InterPro" id="IPR036316">
    <property type="entry name" value="Pili_assmbl_chap_C_dom_sf"/>
</dbReference>
<dbReference type="PANTHER" id="PTHR30251:SF2">
    <property type="entry name" value="FIMBRIAL CHAPERONE YADV-RELATED"/>
    <property type="match status" value="1"/>
</dbReference>
<dbReference type="Gene3D" id="2.60.40.10">
    <property type="entry name" value="Immunoglobulins"/>
    <property type="match status" value="2"/>
</dbReference>
<dbReference type="Proteomes" id="UP001168613">
    <property type="component" value="Unassembled WGS sequence"/>
</dbReference>
<evidence type="ECO:0000256" key="6">
    <source>
        <dbReference type="SAM" id="Phobius"/>
    </source>
</evidence>
<dbReference type="Pfam" id="PF02753">
    <property type="entry name" value="PapD_C"/>
    <property type="match status" value="1"/>
</dbReference>
<evidence type="ECO:0000256" key="4">
    <source>
        <dbReference type="ARBA" id="ARBA00022764"/>
    </source>
</evidence>
<evidence type="ECO:0000256" key="3">
    <source>
        <dbReference type="ARBA" id="ARBA00022729"/>
    </source>
</evidence>
<evidence type="ECO:0000256" key="1">
    <source>
        <dbReference type="ARBA" id="ARBA00004418"/>
    </source>
</evidence>
<keyword evidence="6" id="KW-1133">Transmembrane helix</keyword>
<feature type="domain" description="Pili assembly chaperone C-terminal" evidence="8">
    <location>
        <begin position="183"/>
        <end position="241"/>
    </location>
</feature>
<dbReference type="InterPro" id="IPR016147">
    <property type="entry name" value="Pili_assmbl_chaperone_N"/>
</dbReference>
<evidence type="ECO:0000256" key="2">
    <source>
        <dbReference type="ARBA" id="ARBA00007399"/>
    </source>
</evidence>
<dbReference type="SUPFAM" id="SSF49354">
    <property type="entry name" value="PapD-like"/>
    <property type="match status" value="1"/>
</dbReference>
<dbReference type="SUPFAM" id="SSF49584">
    <property type="entry name" value="Periplasmic chaperone C-domain"/>
    <property type="match status" value="1"/>
</dbReference>
<dbReference type="Pfam" id="PF00345">
    <property type="entry name" value="PapD_N"/>
    <property type="match status" value="1"/>
</dbReference>
<keyword evidence="6" id="KW-0812">Transmembrane</keyword>
<gene>
    <name evidence="9" type="ORF">LMS43_01945</name>
</gene>
<dbReference type="PANTHER" id="PTHR30251">
    <property type="entry name" value="PILUS ASSEMBLY CHAPERONE"/>
    <property type="match status" value="1"/>
</dbReference>
<dbReference type="InterPro" id="IPR001829">
    <property type="entry name" value="Pili_assmbl_chaperone_bac"/>
</dbReference>
<evidence type="ECO:0000256" key="5">
    <source>
        <dbReference type="ARBA" id="ARBA00023186"/>
    </source>
</evidence>
<dbReference type="InterPro" id="IPR050643">
    <property type="entry name" value="Periplasmic_pilus_chap"/>
</dbReference>
<proteinExistence type="inferred from homology"/>
<protein>
    <submittedName>
        <fullName evidence="9">Molecular chaperone</fullName>
    </submittedName>
</protein>
<sequence length="250" mass="28390">MQEQLSQLNIDNELKGGRMKARYAIKSFFWLIAFFISSSSYAAIQLNNTRVIINEEKNFGTVRAKNVTTEPFVIQSWIEGTEGEMETPFFVTPPLNRMDGGEEFSLTIRKLDGKLPEDKESYFWLNVLEIPKTDNSVQNTLSFAVRTRVKVFYRPKGIGRPADIDKVLNWEVKREGGKCQLLVKNTSPFIVNFADVKINDKLLETAKGFMAMPFSEQSLDLSSCDVIGNLQARFINDYGAVINLPIVKIN</sequence>
<dbReference type="InterPro" id="IPR013783">
    <property type="entry name" value="Ig-like_fold"/>
</dbReference>
<evidence type="ECO:0000259" key="8">
    <source>
        <dbReference type="Pfam" id="PF02753"/>
    </source>
</evidence>
<name>A0ABT8EFI6_9BURK</name>
<organism evidence="9 10">
    <name type="scientific">Alcaligenes endophyticus</name>
    <dbReference type="NCBI Taxonomy" id="1929088"/>
    <lineage>
        <taxon>Bacteria</taxon>
        <taxon>Pseudomonadati</taxon>
        <taxon>Pseudomonadota</taxon>
        <taxon>Betaproteobacteria</taxon>
        <taxon>Burkholderiales</taxon>
        <taxon>Alcaligenaceae</taxon>
        <taxon>Alcaligenes</taxon>
    </lineage>
</organism>
<comment type="caution">
    <text evidence="9">The sequence shown here is derived from an EMBL/GenBank/DDBJ whole genome shotgun (WGS) entry which is preliminary data.</text>
</comment>
<evidence type="ECO:0000313" key="9">
    <source>
        <dbReference type="EMBL" id="MDN4120043.1"/>
    </source>
</evidence>
<keyword evidence="6" id="KW-0472">Membrane</keyword>
<evidence type="ECO:0000313" key="10">
    <source>
        <dbReference type="Proteomes" id="UP001168613"/>
    </source>
</evidence>